<keyword evidence="2" id="KW-1185">Reference proteome</keyword>
<proteinExistence type="predicted"/>
<sequence>MAPALASRQEVLVLVRSLTYRFNHHCLNCCELHSDESDACISLILFIEPGNLQLRSPHTKKICSCTKLVCQPLEKPEGAFVVSAGPVQNQIITCLHLVVISRGHGIFLPACCSMQLESSKFPNARIFQH</sequence>
<name>A0A453CYT1_AEGTS</name>
<dbReference type="Proteomes" id="UP000015105">
    <property type="component" value="Chromosome 2D"/>
</dbReference>
<dbReference type="Gramene" id="AET2Gv21015400.4">
    <property type="protein sequence ID" value="AET2Gv21015400.4"/>
    <property type="gene ID" value="AET2Gv21015400"/>
</dbReference>
<protein>
    <submittedName>
        <fullName evidence="1">Uncharacterized protein</fullName>
    </submittedName>
</protein>
<dbReference type="AlphaFoldDB" id="A0A453CYT1"/>
<reference evidence="2" key="2">
    <citation type="journal article" date="2017" name="Nat. Plants">
        <title>The Aegilops tauschii genome reveals multiple impacts of transposons.</title>
        <authorList>
            <person name="Zhao G."/>
            <person name="Zou C."/>
            <person name="Li K."/>
            <person name="Wang K."/>
            <person name="Li T."/>
            <person name="Gao L."/>
            <person name="Zhang X."/>
            <person name="Wang H."/>
            <person name="Yang Z."/>
            <person name="Liu X."/>
            <person name="Jiang W."/>
            <person name="Mao L."/>
            <person name="Kong X."/>
            <person name="Jiao Y."/>
            <person name="Jia J."/>
        </authorList>
    </citation>
    <scope>NUCLEOTIDE SEQUENCE [LARGE SCALE GENOMIC DNA]</scope>
    <source>
        <strain evidence="2">cv. AL8/78</strain>
    </source>
</reference>
<evidence type="ECO:0000313" key="1">
    <source>
        <dbReference type="EnsemblPlants" id="AET2Gv21015400.4"/>
    </source>
</evidence>
<reference evidence="1" key="4">
    <citation type="submission" date="2019-03" db="UniProtKB">
        <authorList>
            <consortium name="EnsemblPlants"/>
        </authorList>
    </citation>
    <scope>IDENTIFICATION</scope>
</reference>
<organism evidence="1 2">
    <name type="scientific">Aegilops tauschii subsp. strangulata</name>
    <name type="common">Goatgrass</name>
    <dbReference type="NCBI Taxonomy" id="200361"/>
    <lineage>
        <taxon>Eukaryota</taxon>
        <taxon>Viridiplantae</taxon>
        <taxon>Streptophyta</taxon>
        <taxon>Embryophyta</taxon>
        <taxon>Tracheophyta</taxon>
        <taxon>Spermatophyta</taxon>
        <taxon>Magnoliopsida</taxon>
        <taxon>Liliopsida</taxon>
        <taxon>Poales</taxon>
        <taxon>Poaceae</taxon>
        <taxon>BOP clade</taxon>
        <taxon>Pooideae</taxon>
        <taxon>Triticodae</taxon>
        <taxon>Triticeae</taxon>
        <taxon>Triticinae</taxon>
        <taxon>Aegilops</taxon>
    </lineage>
</organism>
<reference evidence="1" key="5">
    <citation type="journal article" date="2021" name="G3 (Bethesda)">
        <title>Aegilops tauschii genome assembly Aet v5.0 features greater sequence contiguity and improved annotation.</title>
        <authorList>
            <person name="Wang L."/>
            <person name="Zhu T."/>
            <person name="Rodriguez J.C."/>
            <person name="Deal K.R."/>
            <person name="Dubcovsky J."/>
            <person name="McGuire P.E."/>
            <person name="Lux T."/>
            <person name="Spannagl M."/>
            <person name="Mayer K.F.X."/>
            <person name="Baldrich P."/>
            <person name="Meyers B.C."/>
            <person name="Huo N."/>
            <person name="Gu Y.Q."/>
            <person name="Zhou H."/>
            <person name="Devos K.M."/>
            <person name="Bennetzen J.L."/>
            <person name="Unver T."/>
            <person name="Budak H."/>
            <person name="Gulick P.J."/>
            <person name="Galiba G."/>
            <person name="Kalapos B."/>
            <person name="Nelson D.R."/>
            <person name="Li P."/>
            <person name="You F.M."/>
            <person name="Luo M.C."/>
            <person name="Dvorak J."/>
        </authorList>
    </citation>
    <scope>NUCLEOTIDE SEQUENCE [LARGE SCALE GENOMIC DNA]</scope>
    <source>
        <strain evidence="1">cv. AL8/78</strain>
    </source>
</reference>
<dbReference type="EnsemblPlants" id="AET2Gv21015400.4">
    <property type="protein sequence ID" value="AET2Gv21015400.4"/>
    <property type="gene ID" value="AET2Gv21015400"/>
</dbReference>
<accession>A0A453CYT1</accession>
<evidence type="ECO:0000313" key="2">
    <source>
        <dbReference type="Proteomes" id="UP000015105"/>
    </source>
</evidence>
<reference evidence="1" key="3">
    <citation type="journal article" date="2017" name="Nature">
        <title>Genome sequence of the progenitor of the wheat D genome Aegilops tauschii.</title>
        <authorList>
            <person name="Luo M.C."/>
            <person name="Gu Y.Q."/>
            <person name="Puiu D."/>
            <person name="Wang H."/>
            <person name="Twardziok S.O."/>
            <person name="Deal K.R."/>
            <person name="Huo N."/>
            <person name="Zhu T."/>
            <person name="Wang L."/>
            <person name="Wang Y."/>
            <person name="McGuire P.E."/>
            <person name="Liu S."/>
            <person name="Long H."/>
            <person name="Ramasamy R.K."/>
            <person name="Rodriguez J.C."/>
            <person name="Van S.L."/>
            <person name="Yuan L."/>
            <person name="Wang Z."/>
            <person name="Xia Z."/>
            <person name="Xiao L."/>
            <person name="Anderson O.D."/>
            <person name="Ouyang S."/>
            <person name="Liang Y."/>
            <person name="Zimin A.V."/>
            <person name="Pertea G."/>
            <person name="Qi P."/>
            <person name="Bennetzen J.L."/>
            <person name="Dai X."/>
            <person name="Dawson M.W."/>
            <person name="Muller H.G."/>
            <person name="Kugler K."/>
            <person name="Rivarola-Duarte L."/>
            <person name="Spannagl M."/>
            <person name="Mayer K.F.X."/>
            <person name="Lu F.H."/>
            <person name="Bevan M.W."/>
            <person name="Leroy P."/>
            <person name="Li P."/>
            <person name="You F.M."/>
            <person name="Sun Q."/>
            <person name="Liu Z."/>
            <person name="Lyons E."/>
            <person name="Wicker T."/>
            <person name="Salzberg S.L."/>
            <person name="Devos K.M."/>
            <person name="Dvorak J."/>
        </authorList>
    </citation>
    <scope>NUCLEOTIDE SEQUENCE [LARGE SCALE GENOMIC DNA]</scope>
    <source>
        <strain evidence="1">cv. AL8/78</strain>
    </source>
</reference>
<reference evidence="2" key="1">
    <citation type="journal article" date="2014" name="Science">
        <title>Ancient hybridizations among the ancestral genomes of bread wheat.</title>
        <authorList>
            <consortium name="International Wheat Genome Sequencing Consortium,"/>
            <person name="Marcussen T."/>
            <person name="Sandve S.R."/>
            <person name="Heier L."/>
            <person name="Spannagl M."/>
            <person name="Pfeifer M."/>
            <person name="Jakobsen K.S."/>
            <person name="Wulff B.B."/>
            <person name="Steuernagel B."/>
            <person name="Mayer K.F."/>
            <person name="Olsen O.A."/>
        </authorList>
    </citation>
    <scope>NUCLEOTIDE SEQUENCE [LARGE SCALE GENOMIC DNA]</scope>
    <source>
        <strain evidence="2">cv. AL8/78</strain>
    </source>
</reference>